<protein>
    <submittedName>
        <fullName evidence="1">Uncharacterized protein</fullName>
    </submittedName>
</protein>
<name>A0A8H9GII9_9MICO</name>
<reference evidence="1" key="2">
    <citation type="submission" date="2020-09" db="EMBL/GenBank/DDBJ databases">
        <authorList>
            <person name="Sun Q."/>
            <person name="Ohkuma M."/>
        </authorList>
    </citation>
    <scope>NUCLEOTIDE SEQUENCE</scope>
    <source>
        <strain evidence="1">JCM 3051</strain>
    </source>
</reference>
<comment type="caution">
    <text evidence="1">The sequence shown here is derived from an EMBL/GenBank/DDBJ whole genome shotgun (WGS) entry which is preliminary data.</text>
</comment>
<dbReference type="PROSITE" id="PS51257">
    <property type="entry name" value="PROKAR_LIPOPROTEIN"/>
    <property type="match status" value="1"/>
</dbReference>
<proteinExistence type="predicted"/>
<sequence length="152" mass="16174">MNQRQVRRATAALAGAVVLPVLLTGCGITLDVLDRTHSEDEFVGSYVGDGTGTRVALDEDGTFTAVGVPGDVLDDTLPRAVRRALENVPDELEGTWRYVSKGAADHVALTVTGIDGLPARTVELPLYVADADDLFFLPDRLGREKVVVSRAG</sequence>
<dbReference type="RefSeq" id="WP_171105058.1">
    <property type="nucleotide sequence ID" value="NZ_BMPT01000011.1"/>
</dbReference>
<keyword evidence="2" id="KW-1185">Reference proteome</keyword>
<dbReference type="EMBL" id="BMPT01000011">
    <property type="protein sequence ID" value="GGM30974.1"/>
    <property type="molecule type" value="Genomic_DNA"/>
</dbReference>
<evidence type="ECO:0000313" key="2">
    <source>
        <dbReference type="Proteomes" id="UP000655589"/>
    </source>
</evidence>
<accession>A0A8H9GII9</accession>
<dbReference type="AlphaFoldDB" id="A0A8H9GII9"/>
<evidence type="ECO:0000313" key="1">
    <source>
        <dbReference type="EMBL" id="GGM30974.1"/>
    </source>
</evidence>
<gene>
    <name evidence="1" type="ORF">GCM10010102_27950</name>
</gene>
<reference evidence="1" key="1">
    <citation type="journal article" date="2014" name="Int. J. Syst. Evol. Microbiol.">
        <title>Complete genome sequence of Corynebacterium casei LMG S-19264T (=DSM 44701T), isolated from a smear-ripened cheese.</title>
        <authorList>
            <consortium name="US DOE Joint Genome Institute (JGI-PGF)"/>
            <person name="Walter F."/>
            <person name="Albersmeier A."/>
            <person name="Kalinowski J."/>
            <person name="Ruckert C."/>
        </authorList>
    </citation>
    <scope>NUCLEOTIDE SEQUENCE</scope>
    <source>
        <strain evidence="1">JCM 3051</strain>
    </source>
</reference>
<organism evidence="1 2">
    <name type="scientific">Promicromonospora citrea</name>
    <dbReference type="NCBI Taxonomy" id="43677"/>
    <lineage>
        <taxon>Bacteria</taxon>
        <taxon>Bacillati</taxon>
        <taxon>Actinomycetota</taxon>
        <taxon>Actinomycetes</taxon>
        <taxon>Micrococcales</taxon>
        <taxon>Promicromonosporaceae</taxon>
        <taxon>Promicromonospora</taxon>
    </lineage>
</organism>
<dbReference type="Proteomes" id="UP000655589">
    <property type="component" value="Unassembled WGS sequence"/>
</dbReference>